<organism evidence="1 2">
    <name type="scientific">Lasiodiplodia mahajangana</name>
    <dbReference type="NCBI Taxonomy" id="1108764"/>
    <lineage>
        <taxon>Eukaryota</taxon>
        <taxon>Fungi</taxon>
        <taxon>Dikarya</taxon>
        <taxon>Ascomycota</taxon>
        <taxon>Pezizomycotina</taxon>
        <taxon>Dothideomycetes</taxon>
        <taxon>Dothideomycetes incertae sedis</taxon>
        <taxon>Botryosphaeriales</taxon>
        <taxon>Botryosphaeriaceae</taxon>
        <taxon>Lasiodiplodia</taxon>
    </lineage>
</organism>
<accession>A0ACC2JV99</accession>
<name>A0ACC2JV99_9PEZI</name>
<proteinExistence type="predicted"/>
<comment type="caution">
    <text evidence="1">The sequence shown here is derived from an EMBL/GenBank/DDBJ whole genome shotgun (WGS) entry which is preliminary data.</text>
</comment>
<reference evidence="1" key="1">
    <citation type="submission" date="2022-12" db="EMBL/GenBank/DDBJ databases">
        <title>Genome Sequence of Lasiodiplodia mahajangana.</title>
        <authorList>
            <person name="Buettner E."/>
        </authorList>
    </citation>
    <scope>NUCLEOTIDE SEQUENCE</scope>
    <source>
        <strain evidence="1">VT137</strain>
    </source>
</reference>
<evidence type="ECO:0000313" key="1">
    <source>
        <dbReference type="EMBL" id="KAJ8131449.1"/>
    </source>
</evidence>
<protein>
    <submittedName>
        <fullName evidence="1">Uncharacterized protein</fullName>
    </submittedName>
</protein>
<sequence>MSRSPRATLTDDASLQTEDQTQYESAHHEPIHGRVCASAEHELGLSHSEDDESVIEERSSKTALMQMEVLRSFQTGVLKLESQARIDLFEEKYKHCLTGGQGGDTLVHLVLRESGGDVPFTFHRLLEVCLQLIPTILEERNKFGETPLHIAIERRAGEYLKWLVSKTSRPAQAIACTGPNGGNCLHAAIRRRVSHIRYLIEMCDASSIMALDDSYFTPLHYAVDARFCTSQQLEVVKDLLIKCPKAVLVPEKTKHSVYQVSKRSWDRYNKNLEKLQADEEQNTFRALNERLKTRLLASPSTEKRRKKIERNAKEIGPQIQQFLKTFIIREYDLDTCLKVLYDEGKEQDLVFDLTEFEGLSPENVLARLENLKPFMHFEDTIASVTIPKLSGGENGVLGREDFSAVPPTDKSQINIASKAVIAAFNLLRECGVKKIVRVIVEDRGDPPYDDDTIEAALSGFDIEDWDWQTRDICVETINQIAPNARGLKLYPSGNNGVLRSWSAADGLIRLSQLREVILVVGKSVQSRERTFRNIAGFRARLEKESQGRIRVIIKDTVTEPVLTTNPDKEHRREFLESLRDIVIKSERIPGLKDTKIALIEDGVDAANKKIGVNISRGRSFVYLADGRIAPWWTSSSGRGTTMAEILGELAGPMELYVARVSMDPNSRVALVPSALQAIRWAVSQGVDIICFKSFAGILGEANVDFRALNSALKDLVDNDILFMTIPRPPESKAKSKAPNPTPNADDTLRDAGALYIAATNSEERVANFLFPGQYATPAVPSGAGPDADSVSLALAISLAAQILSLTRGIPHEGKENALKDESYGKGRVETVKSAFGRLRDNTGNVLLDGHASWLHSIIDAAAAAAAAADVMKTPTIGYGSLSS</sequence>
<evidence type="ECO:0000313" key="2">
    <source>
        <dbReference type="Proteomes" id="UP001153332"/>
    </source>
</evidence>
<gene>
    <name evidence="1" type="ORF">O1611_g2177</name>
</gene>
<dbReference type="EMBL" id="JAPUUL010000288">
    <property type="protein sequence ID" value="KAJ8131449.1"/>
    <property type="molecule type" value="Genomic_DNA"/>
</dbReference>
<keyword evidence="2" id="KW-1185">Reference proteome</keyword>
<dbReference type="Proteomes" id="UP001153332">
    <property type="component" value="Unassembled WGS sequence"/>
</dbReference>